<protein>
    <submittedName>
        <fullName evidence="2">Predicted protein</fullName>
    </submittedName>
</protein>
<dbReference type="HOGENOM" id="CLU_2281298_0_0_1"/>
<evidence type="ECO:0000313" key="2">
    <source>
        <dbReference type="EMBL" id="EFH51668.1"/>
    </source>
</evidence>
<evidence type="ECO:0000313" key="3">
    <source>
        <dbReference type="Proteomes" id="UP000008694"/>
    </source>
</evidence>
<dbReference type="Gramene" id="Al_scaffold_0005_671">
    <property type="protein sequence ID" value="Al_scaffold_0005_671"/>
    <property type="gene ID" value="Al_scaffold_0005_671"/>
</dbReference>
<dbReference type="Proteomes" id="UP000008694">
    <property type="component" value="Unassembled WGS sequence"/>
</dbReference>
<keyword evidence="3" id="KW-1185">Reference proteome</keyword>
<reference evidence="3" key="1">
    <citation type="journal article" date="2011" name="Nat. Genet.">
        <title>The Arabidopsis lyrata genome sequence and the basis of rapid genome size change.</title>
        <authorList>
            <person name="Hu T.T."/>
            <person name="Pattyn P."/>
            <person name="Bakker E.G."/>
            <person name="Cao J."/>
            <person name="Cheng J.-F."/>
            <person name="Clark R.M."/>
            <person name="Fahlgren N."/>
            <person name="Fawcett J.A."/>
            <person name="Grimwood J."/>
            <person name="Gundlach H."/>
            <person name="Haberer G."/>
            <person name="Hollister J.D."/>
            <person name="Ossowski S."/>
            <person name="Ottilar R.P."/>
            <person name="Salamov A.A."/>
            <person name="Schneeberger K."/>
            <person name="Spannagl M."/>
            <person name="Wang X."/>
            <person name="Yang L."/>
            <person name="Nasrallah M.E."/>
            <person name="Bergelson J."/>
            <person name="Carrington J.C."/>
            <person name="Gaut B.S."/>
            <person name="Schmutz J."/>
            <person name="Mayer K.F.X."/>
            <person name="Van de Peer Y."/>
            <person name="Grigoriev I.V."/>
            <person name="Nordborg M."/>
            <person name="Weigel D."/>
            <person name="Guo Y.-L."/>
        </authorList>
    </citation>
    <scope>NUCLEOTIDE SEQUENCE [LARGE SCALE GENOMIC DNA]</scope>
    <source>
        <strain evidence="3">cv. MN47</strain>
    </source>
</reference>
<organism evidence="3">
    <name type="scientific">Arabidopsis lyrata subsp. lyrata</name>
    <name type="common">Lyre-leaved rock-cress</name>
    <dbReference type="NCBI Taxonomy" id="81972"/>
    <lineage>
        <taxon>Eukaryota</taxon>
        <taxon>Viridiplantae</taxon>
        <taxon>Streptophyta</taxon>
        <taxon>Embryophyta</taxon>
        <taxon>Tracheophyta</taxon>
        <taxon>Spermatophyta</taxon>
        <taxon>Magnoliopsida</taxon>
        <taxon>eudicotyledons</taxon>
        <taxon>Gunneridae</taxon>
        <taxon>Pentapetalae</taxon>
        <taxon>rosids</taxon>
        <taxon>malvids</taxon>
        <taxon>Brassicales</taxon>
        <taxon>Brassicaceae</taxon>
        <taxon>Camelineae</taxon>
        <taxon>Arabidopsis</taxon>
    </lineage>
</organism>
<gene>
    <name evidence="2" type="ORF">ARALYDRAFT_664636</name>
</gene>
<feature type="region of interest" description="Disordered" evidence="1">
    <location>
        <begin position="59"/>
        <end position="102"/>
    </location>
</feature>
<dbReference type="EMBL" id="GL348717">
    <property type="protein sequence ID" value="EFH51668.1"/>
    <property type="molecule type" value="Genomic_DNA"/>
</dbReference>
<evidence type="ECO:0000256" key="1">
    <source>
        <dbReference type="SAM" id="MobiDB-lite"/>
    </source>
</evidence>
<proteinExistence type="predicted"/>
<sequence length="102" mass="11657">MAVELIRRFSLILSFPIGFGLENIARNIRYKKNKSRNVIGAGKEARDLVVTGKRRIRRSNTGRSKIHSFTAESTDLETMTEASDSRPRYFSDDPPYPPQISR</sequence>
<feature type="compositionally biased region" description="Polar residues" evidence="1">
    <location>
        <begin position="70"/>
        <end position="82"/>
    </location>
</feature>
<name>D7LPL7_ARALL</name>
<accession>D7LPL7</accession>
<dbReference type="AlphaFoldDB" id="D7LPL7"/>